<name>A5BJ21_VITVI</name>
<dbReference type="AlphaFoldDB" id="A5BJ21"/>
<sequence>MALVCQNRFRNCEIPCGMELWLRNQEFSRFIASQPFRSCELGAPVLRGGTRVPKSASQLRKFSQRSQMSCGMIFSLFTNLKAKESCNWWVTRSILGFRQQKSNGKYLPISVANIGRLQEPFRRRKMVSARFHRHPRGLRNNFATPSYLHRAAKFASTLRFQAFFLRYMSGNFRRKHTLLYKKAAESLRNKRVISQHFAKCFLQLGVIGLQEGSASSVGDGIGEGSGDCSVKSMGSELSTLGLFCSGRPPDLVRLFLRFEGDEDLAPRVRAISGYRNLADVANRRSKMSFSQQLRSAFRSCEMEKFMCCEVALVCQNHFRNCEIPCGMRLLVRNLGFTTSQCVSQLPNGCYCTAKWHSCAKFAFAAAKYPRRDFYSVAEWFCSIMLISQKFP</sequence>
<dbReference type="EMBL" id="AM461172">
    <property type="protein sequence ID" value="CAN74659.1"/>
    <property type="molecule type" value="Genomic_DNA"/>
</dbReference>
<accession>A5BJ21</accession>
<evidence type="ECO:0000313" key="1">
    <source>
        <dbReference type="EMBL" id="CAN74659.1"/>
    </source>
</evidence>
<proteinExistence type="predicted"/>
<gene>
    <name evidence="1" type="ORF">VITISV_037668</name>
</gene>
<organism evidence="1">
    <name type="scientific">Vitis vinifera</name>
    <name type="common">Grape</name>
    <dbReference type="NCBI Taxonomy" id="29760"/>
    <lineage>
        <taxon>Eukaryota</taxon>
        <taxon>Viridiplantae</taxon>
        <taxon>Streptophyta</taxon>
        <taxon>Embryophyta</taxon>
        <taxon>Tracheophyta</taxon>
        <taxon>Spermatophyta</taxon>
        <taxon>Magnoliopsida</taxon>
        <taxon>eudicotyledons</taxon>
        <taxon>Gunneridae</taxon>
        <taxon>Pentapetalae</taxon>
        <taxon>rosids</taxon>
        <taxon>Vitales</taxon>
        <taxon>Vitaceae</taxon>
        <taxon>Viteae</taxon>
        <taxon>Vitis</taxon>
    </lineage>
</organism>
<reference evidence="1" key="1">
    <citation type="journal article" date="2007" name="PLoS ONE">
        <title>The first genome sequence of an elite grapevine cultivar (Pinot noir Vitis vinifera L.): coping with a highly heterozygous genome.</title>
        <authorList>
            <person name="Velasco R."/>
            <person name="Zharkikh A."/>
            <person name="Troggio M."/>
            <person name="Cartwright D.A."/>
            <person name="Cestaro A."/>
            <person name="Pruss D."/>
            <person name="Pindo M."/>
            <person name="FitzGerald L.M."/>
            <person name="Vezzulli S."/>
            <person name="Reid J."/>
            <person name="Malacarne G."/>
            <person name="Iliev D."/>
            <person name="Coppola G."/>
            <person name="Wardell B."/>
            <person name="Micheletti D."/>
            <person name="Macalma T."/>
            <person name="Facci M."/>
            <person name="Mitchell J.T."/>
            <person name="Perazzolli M."/>
            <person name="Eldredge G."/>
            <person name="Gatto P."/>
            <person name="Oyzerski R."/>
            <person name="Moretto M."/>
            <person name="Gutin N."/>
            <person name="Stefanini M."/>
            <person name="Chen Y."/>
            <person name="Segala C."/>
            <person name="Davenport C."/>
            <person name="Dematte L."/>
            <person name="Mraz A."/>
            <person name="Battilana J."/>
            <person name="Stormo K."/>
            <person name="Costa F."/>
            <person name="Tao Q."/>
            <person name="Si-Ammour A."/>
            <person name="Harkins T."/>
            <person name="Lackey A."/>
            <person name="Perbost C."/>
            <person name="Taillon B."/>
            <person name="Stella A."/>
            <person name="Solovyev V."/>
            <person name="Fawcett J.A."/>
            <person name="Sterck L."/>
            <person name="Vandepoele K."/>
            <person name="Grando S.M."/>
            <person name="Toppo S."/>
            <person name="Moser C."/>
            <person name="Lanchbury J."/>
            <person name="Bogden R."/>
            <person name="Skolnick M."/>
            <person name="Sgaramella V."/>
            <person name="Bhatnagar S.K."/>
            <person name="Fontana P."/>
            <person name="Gutin A."/>
            <person name="Van de Peer Y."/>
            <person name="Salamini F."/>
            <person name="Viola R."/>
        </authorList>
    </citation>
    <scope>NUCLEOTIDE SEQUENCE</scope>
</reference>
<protein>
    <submittedName>
        <fullName evidence="1">Uncharacterized protein</fullName>
    </submittedName>
</protein>